<dbReference type="HOGENOM" id="CLU_002639_9_0_1"/>
<dbReference type="EMBL" id="JARH01000224">
    <property type="protein sequence ID" value="EXF83629.1"/>
    <property type="molecule type" value="Genomic_DNA"/>
</dbReference>
<dbReference type="Pfam" id="PF06985">
    <property type="entry name" value="HET"/>
    <property type="match status" value="1"/>
</dbReference>
<comment type="caution">
    <text evidence="3">The sequence shown here is derived from an EMBL/GenBank/DDBJ whole genome shotgun (WGS) entry which is preliminary data.</text>
</comment>
<evidence type="ECO:0000313" key="3">
    <source>
        <dbReference type="EMBL" id="EXF83629.1"/>
    </source>
</evidence>
<sequence length="831" mass="93879">MVPTIVVNTNSGSHTYPHGTHTSGGTLTTQSLMSPSLPVAFEALGGPALCERCLPVLLDDSIDDFVEGDSDTSETSVTLRHKAEGGGEMIMLGSPCQWKDSLPSLPVLAESSEKGCHLCTFVRKHVIKRGIDYRGDVYINGGYIWGADRDVFGSKPNEEGLVFWRCEVYKRPEQEFLAAITFNIESDSGRFAKFPSSLLPELTFPSELDSVSDWLRVDDKRRPRLLDPANIDWIKYELHRCLNECHHFKEDTTFIPTRLIDVGSTDVDVPRLVTSDILHKENEEKLHEVEYVTLSYCWGSKEDAAEQLKTTRENIAEHLGGIPLDSMSPVVRDTAITCRALGLRYLWVDALCIIQGDVEDWNTESLTMGRVYYCSTLTICPLASTSCLQGYLGERASGFDVPFQSKRRESVRGTYTFFPSSDDRKPIWNSSALINDLKQAVWETRGWTFQENMLSTRLLFIGPGLWHFACENGSTSENSYVNLGSVVHGSLRPLVNIAREPKPDDPIDVWRRVRNAYARWEEILEIQTRSWSYRDDLLAGIAGLAEECAKITEDTYLAGLWMNDLQHGLVWEILNPDVGNLETTLRQKSDQKPYVGPSWSWVSQLRPFEVLPCRRYNVDNPRPQEKLSNNQKLMSLSDTLPTHVRAEYTIAGIHMDLQWRSPFGRLNPNSYLRMHASLGDFPSDVNIEPKRKGNPPIGYFSDGSGLCMFDWSVDAATIQQPGHMKLLLTSSCCFKTNNWGKLRYLSSLRDGPGRSFPFPESETVFNCEDWRRTEQCSFCKDSEAPKTVWGLIVHPADRLEGYYRVGIFLIFSEGAYGRVFATGNKQSVLLL</sequence>
<keyword evidence="4" id="KW-1185">Reference proteome</keyword>
<name>A0A010RZD8_9PEZI</name>
<gene>
    <name evidence="3" type="ORF">CFIO01_00771</name>
</gene>
<feature type="domain" description="Heterokaryon incompatibility" evidence="2">
    <location>
        <begin position="291"/>
        <end position="451"/>
    </location>
</feature>
<feature type="region of interest" description="Disordered" evidence="1">
    <location>
        <begin position="1"/>
        <end position="29"/>
    </location>
</feature>
<evidence type="ECO:0000256" key="1">
    <source>
        <dbReference type="SAM" id="MobiDB-lite"/>
    </source>
</evidence>
<feature type="compositionally biased region" description="Low complexity" evidence="1">
    <location>
        <begin position="18"/>
        <end position="29"/>
    </location>
</feature>
<dbReference type="KEGG" id="cfj:CFIO01_00771"/>
<dbReference type="PANTHER" id="PTHR33112:SF16">
    <property type="entry name" value="HETEROKARYON INCOMPATIBILITY DOMAIN-CONTAINING PROTEIN"/>
    <property type="match status" value="1"/>
</dbReference>
<evidence type="ECO:0000313" key="4">
    <source>
        <dbReference type="Proteomes" id="UP000020467"/>
    </source>
</evidence>
<dbReference type="Proteomes" id="UP000020467">
    <property type="component" value="Unassembled WGS sequence"/>
</dbReference>
<proteinExistence type="predicted"/>
<feature type="compositionally biased region" description="Polar residues" evidence="1">
    <location>
        <begin position="1"/>
        <end position="14"/>
    </location>
</feature>
<accession>A0A010RZD8</accession>
<dbReference type="AlphaFoldDB" id="A0A010RZD8"/>
<dbReference type="InterPro" id="IPR010730">
    <property type="entry name" value="HET"/>
</dbReference>
<dbReference type="OrthoDB" id="4799382at2759"/>
<evidence type="ECO:0000259" key="2">
    <source>
        <dbReference type="Pfam" id="PF06985"/>
    </source>
</evidence>
<organism evidence="3 4">
    <name type="scientific">Colletotrichum fioriniae PJ7</name>
    <dbReference type="NCBI Taxonomy" id="1445577"/>
    <lineage>
        <taxon>Eukaryota</taxon>
        <taxon>Fungi</taxon>
        <taxon>Dikarya</taxon>
        <taxon>Ascomycota</taxon>
        <taxon>Pezizomycotina</taxon>
        <taxon>Sordariomycetes</taxon>
        <taxon>Hypocreomycetidae</taxon>
        <taxon>Glomerellales</taxon>
        <taxon>Glomerellaceae</taxon>
        <taxon>Colletotrichum</taxon>
        <taxon>Colletotrichum acutatum species complex</taxon>
    </lineage>
</organism>
<dbReference type="eggNOG" id="ENOG502SS8J">
    <property type="taxonomic scope" value="Eukaryota"/>
</dbReference>
<protein>
    <recommendedName>
        <fullName evidence="2">Heterokaryon incompatibility domain-containing protein</fullName>
    </recommendedName>
</protein>
<dbReference type="PANTHER" id="PTHR33112">
    <property type="entry name" value="DOMAIN PROTEIN, PUTATIVE-RELATED"/>
    <property type="match status" value="1"/>
</dbReference>
<reference evidence="3 4" key="1">
    <citation type="submission" date="2014-02" db="EMBL/GenBank/DDBJ databases">
        <title>The genome sequence of Colletotrichum fioriniae PJ7.</title>
        <authorList>
            <person name="Baroncelli R."/>
            <person name="Thon M.R."/>
        </authorList>
    </citation>
    <scope>NUCLEOTIDE SEQUENCE [LARGE SCALE GENOMIC DNA]</scope>
    <source>
        <strain evidence="3 4">PJ7</strain>
    </source>
</reference>